<name>A0AAN9KF92_CANGL</name>
<evidence type="ECO:0000256" key="5">
    <source>
        <dbReference type="ARBA" id="ARBA00022989"/>
    </source>
</evidence>
<evidence type="ECO:0000256" key="7">
    <source>
        <dbReference type="SAM" id="Phobius"/>
    </source>
</evidence>
<dbReference type="AlphaFoldDB" id="A0AAN9KF92"/>
<comment type="similarity">
    <text evidence="2">Belongs to the UbiA prenyltransferase family.</text>
</comment>
<evidence type="ECO:0000256" key="1">
    <source>
        <dbReference type="ARBA" id="ARBA00004508"/>
    </source>
</evidence>
<dbReference type="InterPro" id="IPR000537">
    <property type="entry name" value="UbiA_prenyltransferase"/>
</dbReference>
<dbReference type="GO" id="GO:0031969">
    <property type="term" value="C:chloroplast membrane"/>
    <property type="evidence" value="ECO:0007669"/>
    <property type="project" value="UniProtKB-SubCell"/>
</dbReference>
<keyword evidence="5 7" id="KW-1133">Transmembrane helix</keyword>
<dbReference type="GO" id="GO:0016765">
    <property type="term" value="F:transferase activity, transferring alkyl or aryl (other than methyl) groups"/>
    <property type="evidence" value="ECO:0007669"/>
    <property type="project" value="InterPro"/>
</dbReference>
<feature type="transmembrane region" description="Helical" evidence="7">
    <location>
        <begin position="49"/>
        <end position="67"/>
    </location>
</feature>
<evidence type="ECO:0000256" key="6">
    <source>
        <dbReference type="ARBA" id="ARBA00023136"/>
    </source>
</evidence>
<keyword evidence="4 7" id="KW-0812">Transmembrane</keyword>
<gene>
    <name evidence="8" type="ORF">VNO77_33866</name>
</gene>
<dbReference type="EMBL" id="JAYMYQ010000008">
    <property type="protein sequence ID" value="KAK7315326.1"/>
    <property type="molecule type" value="Genomic_DNA"/>
</dbReference>
<evidence type="ECO:0000256" key="2">
    <source>
        <dbReference type="ARBA" id="ARBA00005985"/>
    </source>
</evidence>
<comment type="caution">
    <text evidence="8">The sequence shown here is derived from an EMBL/GenBank/DDBJ whole genome shotgun (WGS) entry which is preliminary data.</text>
</comment>
<evidence type="ECO:0000256" key="4">
    <source>
        <dbReference type="ARBA" id="ARBA00022692"/>
    </source>
</evidence>
<evidence type="ECO:0000256" key="3">
    <source>
        <dbReference type="ARBA" id="ARBA00022679"/>
    </source>
</evidence>
<keyword evidence="3" id="KW-0808">Transferase</keyword>
<evidence type="ECO:0000313" key="9">
    <source>
        <dbReference type="Proteomes" id="UP001367508"/>
    </source>
</evidence>
<comment type="subcellular location">
    <subcellularLocation>
        <location evidence="1">Plastid</location>
        <location evidence="1">Chloroplast membrane</location>
        <topology evidence="1">Multi-pass membrane protein</topology>
    </subcellularLocation>
</comment>
<reference evidence="8 9" key="1">
    <citation type="submission" date="2024-01" db="EMBL/GenBank/DDBJ databases">
        <title>The genomes of 5 underutilized Papilionoideae crops provide insights into root nodulation and disease resistanc.</title>
        <authorList>
            <person name="Jiang F."/>
        </authorList>
    </citation>
    <scope>NUCLEOTIDE SEQUENCE [LARGE SCALE GENOMIC DNA]</scope>
    <source>
        <strain evidence="8">LVBAO_FW01</strain>
        <tissue evidence="8">Leaves</tissue>
    </source>
</reference>
<proteinExistence type="inferred from homology"/>
<dbReference type="PANTHER" id="PTHR43009">
    <property type="entry name" value="HOMOGENTISATE SOLANESYLTRANSFERASE, CHLOROPLASTIC"/>
    <property type="match status" value="1"/>
</dbReference>
<dbReference type="Pfam" id="PF01040">
    <property type="entry name" value="UbiA"/>
    <property type="match status" value="1"/>
</dbReference>
<accession>A0AAN9KF92</accession>
<protein>
    <submittedName>
        <fullName evidence="8">Uncharacterized protein</fullName>
    </submittedName>
</protein>
<dbReference type="Gene3D" id="1.20.120.1780">
    <property type="entry name" value="UbiA prenyltransferase"/>
    <property type="match status" value="1"/>
</dbReference>
<dbReference type="PANTHER" id="PTHR43009:SF6">
    <property type="entry name" value="HOMOGENTISATE PHYTYLTRANSFERASE 1, CHLOROPLASTIC"/>
    <property type="match status" value="1"/>
</dbReference>
<dbReference type="Proteomes" id="UP001367508">
    <property type="component" value="Unassembled WGS sequence"/>
</dbReference>
<feature type="transmembrane region" description="Helical" evidence="7">
    <location>
        <begin position="74"/>
        <end position="95"/>
    </location>
</feature>
<organism evidence="8 9">
    <name type="scientific">Canavalia gladiata</name>
    <name type="common">Sword bean</name>
    <name type="synonym">Dolichos gladiatus</name>
    <dbReference type="NCBI Taxonomy" id="3824"/>
    <lineage>
        <taxon>Eukaryota</taxon>
        <taxon>Viridiplantae</taxon>
        <taxon>Streptophyta</taxon>
        <taxon>Embryophyta</taxon>
        <taxon>Tracheophyta</taxon>
        <taxon>Spermatophyta</taxon>
        <taxon>Magnoliopsida</taxon>
        <taxon>eudicotyledons</taxon>
        <taxon>Gunneridae</taxon>
        <taxon>Pentapetalae</taxon>
        <taxon>rosids</taxon>
        <taxon>fabids</taxon>
        <taxon>Fabales</taxon>
        <taxon>Fabaceae</taxon>
        <taxon>Papilionoideae</taxon>
        <taxon>50 kb inversion clade</taxon>
        <taxon>NPAAA clade</taxon>
        <taxon>indigoferoid/millettioid clade</taxon>
        <taxon>Phaseoleae</taxon>
        <taxon>Canavalia</taxon>
    </lineage>
</organism>
<feature type="transmembrane region" description="Helical" evidence="7">
    <location>
        <begin position="142"/>
        <end position="162"/>
    </location>
</feature>
<keyword evidence="6 7" id="KW-0472">Membrane</keyword>
<keyword evidence="9" id="KW-1185">Reference proteome</keyword>
<sequence>MPSFTRNAFSCWIFPSHAVIPQLKDLPDIEGDRKHGVKNLSILLGSKTVFWSCISLLEIAYGVAIMVGVSSPYLWSKIITGVGHAILALILWYQAKSVDLESSTSTSSFYLLFWKHCQTRTEGSISIHFDKFTRLSQLPIPYLIHALQVINATLILAGFLAIKCSNLAGARPSEVNLGKKTGFNGWKSQYLVQVCMTNYKPSYRFLVIPQPLLLDISLVVLQLVQLGLILTRTSPGHCWYLRDNFTRHLAGRKNSVICES</sequence>
<evidence type="ECO:0000313" key="8">
    <source>
        <dbReference type="EMBL" id="KAK7315326.1"/>
    </source>
</evidence>